<dbReference type="EMBL" id="JARPYT010000003">
    <property type="protein sequence ID" value="MDT2636439.1"/>
    <property type="molecule type" value="Genomic_DNA"/>
</dbReference>
<dbReference type="InterPro" id="IPR011063">
    <property type="entry name" value="TilS/TtcA_N"/>
</dbReference>
<comment type="similarity">
    <text evidence="8">Belongs to the tRNA(Ile)-lysidine synthase family.</text>
</comment>
<dbReference type="SUPFAM" id="SSF56037">
    <property type="entry name" value="PheT/TilS domain"/>
    <property type="match status" value="1"/>
</dbReference>
<name>A0AAW8TDT3_9ENTE</name>
<evidence type="ECO:0000313" key="10">
    <source>
        <dbReference type="EMBL" id="MDT2596447.1"/>
    </source>
</evidence>
<dbReference type="AlphaFoldDB" id="A0AAW8TDT3"/>
<dbReference type="Proteomes" id="UP001245561">
    <property type="component" value="Unassembled WGS sequence"/>
</dbReference>
<dbReference type="GO" id="GO:0005737">
    <property type="term" value="C:cytoplasm"/>
    <property type="evidence" value="ECO:0007669"/>
    <property type="project" value="UniProtKB-SubCell"/>
</dbReference>
<comment type="catalytic activity">
    <reaction evidence="7 8">
        <text>cytidine(34) in tRNA(Ile2) + L-lysine + ATP = lysidine(34) in tRNA(Ile2) + AMP + diphosphate + H(+)</text>
        <dbReference type="Rhea" id="RHEA:43744"/>
        <dbReference type="Rhea" id="RHEA-COMP:10625"/>
        <dbReference type="Rhea" id="RHEA-COMP:10670"/>
        <dbReference type="ChEBI" id="CHEBI:15378"/>
        <dbReference type="ChEBI" id="CHEBI:30616"/>
        <dbReference type="ChEBI" id="CHEBI:32551"/>
        <dbReference type="ChEBI" id="CHEBI:33019"/>
        <dbReference type="ChEBI" id="CHEBI:82748"/>
        <dbReference type="ChEBI" id="CHEBI:83665"/>
        <dbReference type="ChEBI" id="CHEBI:456215"/>
        <dbReference type="EC" id="6.3.4.19"/>
    </reaction>
</comment>
<feature type="domain" description="Lysidine-tRNA(Ile) synthetase C-terminal" evidence="9">
    <location>
        <begin position="364"/>
        <end position="438"/>
    </location>
</feature>
<evidence type="ECO:0000256" key="1">
    <source>
        <dbReference type="ARBA" id="ARBA00004496"/>
    </source>
</evidence>
<dbReference type="NCBIfam" id="TIGR02432">
    <property type="entry name" value="lysidine_TilS_N"/>
    <property type="match status" value="1"/>
</dbReference>
<dbReference type="Proteomes" id="UP001256547">
    <property type="component" value="Unassembled WGS sequence"/>
</dbReference>
<reference evidence="11 13" key="1">
    <citation type="submission" date="2023-03" db="EMBL/GenBank/DDBJ databases">
        <authorList>
            <person name="Shen W."/>
            <person name="Cai J."/>
        </authorList>
    </citation>
    <scope>NUCLEOTIDE SEQUENCE</scope>
    <source>
        <strain evidence="11">P55-2</strain>
        <strain evidence="10 13">P72-2</strain>
    </source>
</reference>
<evidence type="ECO:0000256" key="6">
    <source>
        <dbReference type="ARBA" id="ARBA00022840"/>
    </source>
</evidence>
<accession>A0AAW8TDT3</accession>
<dbReference type="SMART" id="SM00977">
    <property type="entry name" value="TilS_C"/>
    <property type="match status" value="1"/>
</dbReference>
<gene>
    <name evidence="8 11" type="primary">tilS</name>
    <name evidence="11" type="ORF">P7D36_02785</name>
    <name evidence="10" type="ORF">P7D39_05320</name>
</gene>
<dbReference type="InterPro" id="IPR012094">
    <property type="entry name" value="tRNA_Ile_lys_synt"/>
</dbReference>
<dbReference type="PANTHER" id="PTHR43033">
    <property type="entry name" value="TRNA(ILE)-LYSIDINE SYNTHASE-RELATED"/>
    <property type="match status" value="1"/>
</dbReference>
<evidence type="ECO:0000256" key="3">
    <source>
        <dbReference type="ARBA" id="ARBA00022598"/>
    </source>
</evidence>
<dbReference type="EC" id="6.3.4.19" evidence="8"/>
<sequence length="444" mass="51263">MEQAFFRGNPELLTGKKLLVAVSTGVDSMVLLHLLEQQKIQIGIVHVNHQLRTESNDEALFLREYCREHQLPFYLKIWEQPAKENIEAQARSLRYAFFETIMEQENYDVLLTAHHGDDQLETLLMRLARGGSLIGHSGIARQQPFGTGTLLRPLLSFSKEEIYCYAKEKNLTYFEDATNASTVYFRNRIRHNVVPELKKENPQILTHAQQFHQQLAWADQLINQLLKKNLRNVEYDGHRWNFTAETLPADPGGRYYFLSSFFQQVTAQTKLAVSQKQLFALLDQLQRPVSQWAVDLGDGWRFSRRYQRFYLEKRTAAAEGSFYLAENDQQILPNGAKITLKKSDMVSEKTPTSIPLPLTINLPLTIRKRQAGDRIRLSKTLTKRISRYFIDRKIPANDREEAWVVADAAGEVVALLPFVNSYLSIATETDRIHYILDYTLQVAK</sequence>
<dbReference type="Gene3D" id="3.40.50.620">
    <property type="entry name" value="HUPs"/>
    <property type="match status" value="1"/>
</dbReference>
<evidence type="ECO:0000259" key="9">
    <source>
        <dbReference type="SMART" id="SM00977"/>
    </source>
</evidence>
<dbReference type="SUPFAM" id="SSF52402">
    <property type="entry name" value="Adenine nucleotide alpha hydrolases-like"/>
    <property type="match status" value="1"/>
</dbReference>
<dbReference type="InterPro" id="IPR012796">
    <property type="entry name" value="Lysidine-tRNA-synth_C"/>
</dbReference>
<dbReference type="HAMAP" id="MF_01161">
    <property type="entry name" value="tRNA_Ile_lys_synt"/>
    <property type="match status" value="1"/>
</dbReference>
<keyword evidence="6" id="KW-0067">ATP-binding</keyword>
<dbReference type="CDD" id="cd01992">
    <property type="entry name" value="TilS_N"/>
    <property type="match status" value="1"/>
</dbReference>
<dbReference type="EMBL" id="JARPYR010000008">
    <property type="protein sequence ID" value="MDT2596447.1"/>
    <property type="molecule type" value="Genomic_DNA"/>
</dbReference>
<dbReference type="GO" id="GO:0032267">
    <property type="term" value="F:tRNA(Ile)-lysidine synthase activity"/>
    <property type="evidence" value="ECO:0007669"/>
    <property type="project" value="UniProtKB-EC"/>
</dbReference>
<dbReference type="NCBIfam" id="TIGR02433">
    <property type="entry name" value="lysidine_TilS_C"/>
    <property type="match status" value="1"/>
</dbReference>
<keyword evidence="5" id="KW-0547">Nucleotide-binding</keyword>
<dbReference type="PANTHER" id="PTHR43033:SF1">
    <property type="entry name" value="TRNA(ILE)-LYSIDINE SYNTHASE-RELATED"/>
    <property type="match status" value="1"/>
</dbReference>
<keyword evidence="4 8" id="KW-0819">tRNA processing</keyword>
<organism evidence="11 12">
    <name type="scientific">Enterococcus dongliensis</name>
    <dbReference type="NCBI Taxonomy" id="2559925"/>
    <lineage>
        <taxon>Bacteria</taxon>
        <taxon>Bacillati</taxon>
        <taxon>Bacillota</taxon>
        <taxon>Bacilli</taxon>
        <taxon>Lactobacillales</taxon>
        <taxon>Enterococcaceae</taxon>
        <taxon>Enterococcus</taxon>
    </lineage>
</organism>
<evidence type="ECO:0000313" key="13">
    <source>
        <dbReference type="Proteomes" id="UP001256547"/>
    </source>
</evidence>
<comment type="caution">
    <text evidence="8">Lacks conserved residue(s) required for the propagation of feature annotation.</text>
</comment>
<comment type="caution">
    <text evidence="11">The sequence shown here is derived from an EMBL/GenBank/DDBJ whole genome shotgun (WGS) entry which is preliminary data.</text>
</comment>
<evidence type="ECO:0000256" key="5">
    <source>
        <dbReference type="ARBA" id="ARBA00022741"/>
    </source>
</evidence>
<proteinExistence type="inferred from homology"/>
<comment type="subcellular location">
    <subcellularLocation>
        <location evidence="1 8">Cytoplasm</location>
    </subcellularLocation>
</comment>
<dbReference type="RefSeq" id="WP_311800320.1">
    <property type="nucleotide sequence ID" value="NZ_JARPYR010000008.1"/>
</dbReference>
<dbReference type="GO" id="GO:0005524">
    <property type="term" value="F:ATP binding"/>
    <property type="evidence" value="ECO:0007669"/>
    <property type="project" value="UniProtKB-KW"/>
</dbReference>
<evidence type="ECO:0000256" key="2">
    <source>
        <dbReference type="ARBA" id="ARBA00022490"/>
    </source>
</evidence>
<evidence type="ECO:0000256" key="8">
    <source>
        <dbReference type="HAMAP-Rule" id="MF_01161"/>
    </source>
</evidence>
<keyword evidence="2 8" id="KW-0963">Cytoplasm</keyword>
<dbReference type="GO" id="GO:0006400">
    <property type="term" value="P:tRNA modification"/>
    <property type="evidence" value="ECO:0007669"/>
    <property type="project" value="UniProtKB-UniRule"/>
</dbReference>
<evidence type="ECO:0000256" key="7">
    <source>
        <dbReference type="ARBA" id="ARBA00048539"/>
    </source>
</evidence>
<dbReference type="Pfam" id="PF01171">
    <property type="entry name" value="ATP_bind_3"/>
    <property type="match status" value="1"/>
</dbReference>
<dbReference type="InterPro" id="IPR014729">
    <property type="entry name" value="Rossmann-like_a/b/a_fold"/>
</dbReference>
<comment type="function">
    <text evidence="8">Ligates lysine onto the cytidine present at position 34 of the AUA codon-specific tRNA(Ile) that contains the anticodon CAU, in an ATP-dependent manner. Cytidine is converted to lysidine, thus changing the amino acid specificity of the tRNA from methionine to isoleucine.</text>
</comment>
<protein>
    <recommendedName>
        <fullName evidence="8">tRNA(Ile)-lysidine synthase</fullName>
        <ecNumber evidence="8">6.3.4.19</ecNumber>
    </recommendedName>
    <alternativeName>
        <fullName evidence="8">tRNA(Ile)-2-lysyl-cytidine synthase</fullName>
    </alternativeName>
    <alternativeName>
        <fullName evidence="8">tRNA(Ile)-lysidine synthetase</fullName>
    </alternativeName>
</protein>
<evidence type="ECO:0000313" key="12">
    <source>
        <dbReference type="Proteomes" id="UP001245561"/>
    </source>
</evidence>
<evidence type="ECO:0000256" key="4">
    <source>
        <dbReference type="ARBA" id="ARBA00022694"/>
    </source>
</evidence>
<keyword evidence="3 8" id="KW-0436">Ligase</keyword>
<evidence type="ECO:0000313" key="11">
    <source>
        <dbReference type="EMBL" id="MDT2636439.1"/>
    </source>
</evidence>
<keyword evidence="13" id="KW-1185">Reference proteome</keyword>
<dbReference type="InterPro" id="IPR012795">
    <property type="entry name" value="tRNA_Ile_lys_synt_N"/>
</dbReference>